<evidence type="ECO:0000256" key="1">
    <source>
        <dbReference type="ARBA" id="ARBA00023122"/>
    </source>
</evidence>
<proteinExistence type="predicted"/>
<feature type="domain" description="CBS" evidence="4">
    <location>
        <begin position="155"/>
        <end position="211"/>
    </location>
</feature>
<dbReference type="SMART" id="SM00116">
    <property type="entry name" value="CBS"/>
    <property type="match status" value="2"/>
</dbReference>
<dbReference type="Proteomes" id="UP000295733">
    <property type="component" value="Unassembled WGS sequence"/>
</dbReference>
<dbReference type="CDD" id="cd04587">
    <property type="entry name" value="CBS_pair_CAP-ED_NT_Pol-beta-like_DUF294_assoc"/>
    <property type="match status" value="1"/>
</dbReference>
<gene>
    <name evidence="5" type="ORF">EV656_10847</name>
</gene>
<dbReference type="SMART" id="SM00100">
    <property type="entry name" value="cNMP"/>
    <property type="match status" value="1"/>
</dbReference>
<dbReference type="Pfam" id="PF10335">
    <property type="entry name" value="DUF294_C"/>
    <property type="match status" value="1"/>
</dbReference>
<dbReference type="InterPro" id="IPR051257">
    <property type="entry name" value="Diverse_CBS-Domain"/>
</dbReference>
<evidence type="ECO:0000259" key="3">
    <source>
        <dbReference type="PROSITE" id="PS50042"/>
    </source>
</evidence>
<comment type="caution">
    <text evidence="5">The sequence shown here is derived from an EMBL/GenBank/DDBJ whole genome shotgun (WGS) entry which is preliminary data.</text>
</comment>
<dbReference type="PANTHER" id="PTHR43080">
    <property type="entry name" value="CBS DOMAIN-CONTAINING PROTEIN CBSX3, MITOCHONDRIAL"/>
    <property type="match status" value="1"/>
</dbReference>
<dbReference type="SUPFAM" id="SSF54631">
    <property type="entry name" value="CBS-domain pair"/>
    <property type="match status" value="1"/>
</dbReference>
<dbReference type="SUPFAM" id="SSF81301">
    <property type="entry name" value="Nucleotidyltransferase"/>
    <property type="match status" value="1"/>
</dbReference>
<accession>A0A4R2NKK4</accession>
<dbReference type="InterPro" id="IPR018821">
    <property type="entry name" value="DUF294_put_nucleoTrafse_sb-bd"/>
</dbReference>
<dbReference type="InterPro" id="IPR014710">
    <property type="entry name" value="RmlC-like_jellyroll"/>
</dbReference>
<dbReference type="Pfam" id="PF03445">
    <property type="entry name" value="DUF294"/>
    <property type="match status" value="1"/>
</dbReference>
<dbReference type="InterPro" id="IPR043519">
    <property type="entry name" value="NT_sf"/>
</dbReference>
<dbReference type="Pfam" id="PF00571">
    <property type="entry name" value="CBS"/>
    <property type="match status" value="2"/>
</dbReference>
<dbReference type="EMBL" id="SLXL01000008">
    <property type="protein sequence ID" value="TCP22001.1"/>
    <property type="molecule type" value="Genomic_DNA"/>
</dbReference>
<dbReference type="InterPro" id="IPR046342">
    <property type="entry name" value="CBS_dom_sf"/>
</dbReference>
<evidence type="ECO:0000259" key="4">
    <source>
        <dbReference type="PROSITE" id="PS51371"/>
    </source>
</evidence>
<dbReference type="CDD" id="cd00038">
    <property type="entry name" value="CAP_ED"/>
    <property type="match status" value="1"/>
</dbReference>
<dbReference type="GO" id="GO:0008773">
    <property type="term" value="F:[protein-PII] uridylyltransferase activity"/>
    <property type="evidence" value="ECO:0007669"/>
    <property type="project" value="InterPro"/>
</dbReference>
<feature type="domain" description="Cyclic nucleotide-binding" evidence="3">
    <location>
        <begin position="19"/>
        <end position="118"/>
    </location>
</feature>
<dbReference type="SUPFAM" id="SSF51206">
    <property type="entry name" value="cAMP-binding domain-like"/>
    <property type="match status" value="1"/>
</dbReference>
<keyword evidence="1 2" id="KW-0129">CBS domain</keyword>
<keyword evidence="6" id="KW-1185">Reference proteome</keyword>
<dbReference type="InterPro" id="IPR018490">
    <property type="entry name" value="cNMP-bd_dom_sf"/>
</dbReference>
<protein>
    <submittedName>
        <fullName evidence="5">CBS domain-containing protein</fullName>
    </submittedName>
</protein>
<sequence>MPDPAPQVDPLDSLLSCPPFDRLPQAARDGLAGHITRMHAAEGQTLCREGEKLEGLYVIEAGTVDLEDSGGRLIAHRGAGDVIGERGLLRLGRATLGARAASAATLLLLPRAQFHDLMDEVPAFATWFQRAAPSSASAEAEESAGLTALKVADLMTGTPITCPLGATVTEVAQIMRANGISSVIVMEGAAPAGIVTVRDLAGKVLAEGLDGATPVAQVMSRDPITIGPDALGLDALMMLADNNISHLPVAEGGRIVGLIGRTDLFRQQAATASHMIVEIVDADDPQDMARVVAEVPALLAQLVRAGVDAGAITRRITDITDAITRRLLALAEARLGPPPVPYLWLACGSQGRREQTGVSDQDNCLILDDAFRPEHDAYFEALARFVSDGLNTCGFVYCPGDMMATNPRWRQPRRVWRDYFAGWIAQPDTEAQMLASVMFDLRPIGGEVGLFSDLQAETLDMAARNSIFVAHMVSNSLKHTPPLGLLRGFALIRSGEHKDMVDLKHSGVVPVVDLGRVYALKGRLEAVNTRERLVQAGADGVISQAGVHDLIDAYDLIAETRLRHQADQVRAGQAPDNFMAPGQLSDLERKHLRDAFMVVKTMQSALGQGRGGMG</sequence>
<dbReference type="PANTHER" id="PTHR43080:SF2">
    <property type="entry name" value="CBS DOMAIN-CONTAINING PROTEIN"/>
    <property type="match status" value="1"/>
</dbReference>
<evidence type="ECO:0000313" key="5">
    <source>
        <dbReference type="EMBL" id="TCP22001.1"/>
    </source>
</evidence>
<dbReference type="OrthoDB" id="9808528at2"/>
<dbReference type="AlphaFoldDB" id="A0A4R2NKK4"/>
<evidence type="ECO:0000313" key="6">
    <source>
        <dbReference type="Proteomes" id="UP000295733"/>
    </source>
</evidence>
<evidence type="ECO:0000256" key="2">
    <source>
        <dbReference type="PROSITE-ProRule" id="PRU00703"/>
    </source>
</evidence>
<reference evidence="5 6" key="1">
    <citation type="submission" date="2019-03" db="EMBL/GenBank/DDBJ databases">
        <title>Genomic Encyclopedia of Type Strains, Phase IV (KMG-IV): sequencing the most valuable type-strain genomes for metagenomic binning, comparative biology and taxonomic classification.</title>
        <authorList>
            <person name="Goeker M."/>
        </authorList>
    </citation>
    <scope>NUCLEOTIDE SEQUENCE [LARGE SCALE GENOMIC DNA]</scope>
    <source>
        <strain evidence="5 6">DSM 2781</strain>
    </source>
</reference>
<name>A0A4R2NKK4_RHOAD</name>
<dbReference type="CDD" id="cd05401">
    <property type="entry name" value="NT_GlnE_GlnD_like"/>
    <property type="match status" value="1"/>
</dbReference>
<dbReference type="Pfam" id="PF00027">
    <property type="entry name" value="cNMP_binding"/>
    <property type="match status" value="1"/>
</dbReference>
<dbReference type="InterPro" id="IPR005105">
    <property type="entry name" value="GlnD_Uridyltrans_N"/>
</dbReference>
<dbReference type="InterPro" id="IPR000595">
    <property type="entry name" value="cNMP-bd_dom"/>
</dbReference>
<dbReference type="Gene3D" id="2.60.120.10">
    <property type="entry name" value="Jelly Rolls"/>
    <property type="match status" value="1"/>
</dbReference>
<dbReference type="PROSITE" id="PS50042">
    <property type="entry name" value="CNMP_BINDING_3"/>
    <property type="match status" value="1"/>
</dbReference>
<organism evidence="5 6">
    <name type="scientific">Rhodovulum adriaticum</name>
    <name type="common">Rhodopseudomonas adriatica</name>
    <dbReference type="NCBI Taxonomy" id="35804"/>
    <lineage>
        <taxon>Bacteria</taxon>
        <taxon>Pseudomonadati</taxon>
        <taxon>Pseudomonadota</taxon>
        <taxon>Alphaproteobacteria</taxon>
        <taxon>Rhodobacterales</taxon>
        <taxon>Paracoccaceae</taxon>
        <taxon>Rhodovulum</taxon>
    </lineage>
</organism>
<dbReference type="InterPro" id="IPR000644">
    <property type="entry name" value="CBS_dom"/>
</dbReference>
<dbReference type="Gene3D" id="3.10.580.10">
    <property type="entry name" value="CBS-domain"/>
    <property type="match status" value="1"/>
</dbReference>
<feature type="domain" description="CBS" evidence="4">
    <location>
        <begin position="219"/>
        <end position="279"/>
    </location>
</feature>
<dbReference type="RefSeq" id="WP_132603845.1">
    <property type="nucleotide sequence ID" value="NZ_NRRP01000049.1"/>
</dbReference>
<dbReference type="PROSITE" id="PS51371">
    <property type="entry name" value="CBS"/>
    <property type="match status" value="2"/>
</dbReference>